<gene>
    <name evidence="1" type="ORF">ABR189_26635</name>
</gene>
<name>A0ABV2TEB5_9BACT</name>
<dbReference type="Proteomes" id="UP001549749">
    <property type="component" value="Unassembled WGS sequence"/>
</dbReference>
<dbReference type="EMBL" id="JBEXAC010000002">
    <property type="protein sequence ID" value="MET7000990.1"/>
    <property type="molecule type" value="Genomic_DNA"/>
</dbReference>
<accession>A0ABV2TEB5</accession>
<sequence>MRHISKVIIMLAGLGMAACQSSGTRQEGKEDTAAVDKLVPAQPAGTIQVSFADKDKAVQLVKIRFTIDTLVKEKEFDLAIATGMQDADLYRTVWDKPNSCYIGVIKDNKGVRYFHASQDGTDLKIFHVSTPPKAIWEYVENDLGLGKVTTTGETTNHYQKNFQSGKIIADFIVEVKEVAGKDSADLYTEFGGANKKERVGVPHGFKPVIQLTAEQDHCIFGMMKDDKFEGVTEIRVEKGRLQLTPLKAIIKADAQ</sequence>
<proteinExistence type="predicted"/>
<reference evidence="1 2" key="1">
    <citation type="submission" date="2024-06" db="EMBL/GenBank/DDBJ databases">
        <title>Chitinophaga defluvii sp. nov., isolated from municipal sewage.</title>
        <authorList>
            <person name="Zhang L."/>
        </authorList>
    </citation>
    <scope>NUCLEOTIDE SEQUENCE [LARGE SCALE GENOMIC DNA]</scope>
    <source>
        <strain evidence="1 2">H8</strain>
    </source>
</reference>
<protein>
    <recommendedName>
        <fullName evidence="3">Lipoprotein</fullName>
    </recommendedName>
</protein>
<dbReference type="RefSeq" id="WP_354663542.1">
    <property type="nucleotide sequence ID" value="NZ_JBEXAC010000002.1"/>
</dbReference>
<organism evidence="1 2">
    <name type="scientific">Chitinophaga defluvii</name>
    <dbReference type="NCBI Taxonomy" id="3163343"/>
    <lineage>
        <taxon>Bacteria</taxon>
        <taxon>Pseudomonadati</taxon>
        <taxon>Bacteroidota</taxon>
        <taxon>Chitinophagia</taxon>
        <taxon>Chitinophagales</taxon>
        <taxon>Chitinophagaceae</taxon>
        <taxon>Chitinophaga</taxon>
    </lineage>
</organism>
<evidence type="ECO:0000313" key="1">
    <source>
        <dbReference type="EMBL" id="MET7000990.1"/>
    </source>
</evidence>
<evidence type="ECO:0000313" key="2">
    <source>
        <dbReference type="Proteomes" id="UP001549749"/>
    </source>
</evidence>
<keyword evidence="2" id="KW-1185">Reference proteome</keyword>
<dbReference type="PROSITE" id="PS51257">
    <property type="entry name" value="PROKAR_LIPOPROTEIN"/>
    <property type="match status" value="1"/>
</dbReference>
<comment type="caution">
    <text evidence="1">The sequence shown here is derived from an EMBL/GenBank/DDBJ whole genome shotgun (WGS) entry which is preliminary data.</text>
</comment>
<evidence type="ECO:0008006" key="3">
    <source>
        <dbReference type="Google" id="ProtNLM"/>
    </source>
</evidence>